<dbReference type="EMBL" id="CAJNNV010032207">
    <property type="protein sequence ID" value="CAE8639285.1"/>
    <property type="molecule type" value="Genomic_DNA"/>
</dbReference>
<dbReference type="PANTHER" id="PTHR31204">
    <property type="entry name" value="SIGMA INTRACELLULAR RECEPTOR 2"/>
    <property type="match status" value="1"/>
</dbReference>
<accession>A0A813HM14</accession>
<dbReference type="InterPro" id="IPR033118">
    <property type="entry name" value="EXPERA"/>
</dbReference>
<comment type="subcellular location">
    <subcellularLocation>
        <location evidence="1">Membrane</location>
        <topology evidence="1">Multi-pass membrane protein</topology>
    </subcellularLocation>
</comment>
<organism evidence="8 9">
    <name type="scientific">Polarella glacialis</name>
    <name type="common">Dinoflagellate</name>
    <dbReference type="NCBI Taxonomy" id="89957"/>
    <lineage>
        <taxon>Eukaryota</taxon>
        <taxon>Sar</taxon>
        <taxon>Alveolata</taxon>
        <taxon>Dinophyceae</taxon>
        <taxon>Suessiales</taxon>
        <taxon>Suessiaceae</taxon>
        <taxon>Polarella</taxon>
    </lineage>
</organism>
<evidence type="ECO:0000256" key="5">
    <source>
        <dbReference type="PROSITE-ProRule" id="PRU01087"/>
    </source>
</evidence>
<evidence type="ECO:0000256" key="6">
    <source>
        <dbReference type="SAM" id="Phobius"/>
    </source>
</evidence>
<evidence type="ECO:0000256" key="3">
    <source>
        <dbReference type="ARBA" id="ARBA00022989"/>
    </source>
</evidence>
<sequence>MAPALSGDTPWFRWLMFGYFASHIPISLCIGGQVVLHPWVVRYPSALRRLLQIHVEANGDFLMASPPSWLRSLLAAELLLQLPFFPFAAAAFWRASPADNAMRLPCIIYGTHVVTTQIPILAAIVLDTEHVKSESHRWKLFGCDAANERGHKARCCKVQIRFVVVAVVFVVIVVFGVPNSLLL</sequence>
<keyword evidence="3 5" id="KW-1133">Transmembrane helix</keyword>
<protein>
    <recommendedName>
        <fullName evidence="7">EXPERA domain-containing protein</fullName>
    </recommendedName>
</protein>
<dbReference type="PROSITE" id="PS51751">
    <property type="entry name" value="EXPERA"/>
    <property type="match status" value="1"/>
</dbReference>
<comment type="caution">
    <text evidence="8">The sequence shown here is derived from an EMBL/GenBank/DDBJ whole genome shotgun (WGS) entry which is preliminary data.</text>
</comment>
<feature type="domain" description="EXPERA" evidence="7">
    <location>
        <begin position="12"/>
        <end position="170"/>
    </location>
</feature>
<reference evidence="8" key="1">
    <citation type="submission" date="2021-02" db="EMBL/GenBank/DDBJ databases">
        <authorList>
            <person name="Dougan E. K."/>
            <person name="Rhodes N."/>
            <person name="Thang M."/>
            <person name="Chan C."/>
        </authorList>
    </citation>
    <scope>NUCLEOTIDE SEQUENCE</scope>
</reference>
<proteinExistence type="predicted"/>
<dbReference type="Proteomes" id="UP000654075">
    <property type="component" value="Unassembled WGS sequence"/>
</dbReference>
<keyword evidence="9" id="KW-1185">Reference proteome</keyword>
<name>A0A813HM14_POLGL</name>
<evidence type="ECO:0000313" key="8">
    <source>
        <dbReference type="EMBL" id="CAE8639285.1"/>
    </source>
</evidence>
<dbReference type="OrthoDB" id="433124at2759"/>
<dbReference type="AlphaFoldDB" id="A0A813HM14"/>
<gene>
    <name evidence="8" type="ORF">PGLA1383_LOCUS54331</name>
</gene>
<dbReference type="PANTHER" id="PTHR31204:SF1">
    <property type="entry name" value="SIGMA INTRACELLULAR RECEPTOR 2"/>
    <property type="match status" value="1"/>
</dbReference>
<dbReference type="Pfam" id="PF05241">
    <property type="entry name" value="EBP"/>
    <property type="match status" value="1"/>
</dbReference>
<feature type="transmembrane region" description="Helical" evidence="6">
    <location>
        <begin position="158"/>
        <end position="177"/>
    </location>
</feature>
<evidence type="ECO:0000256" key="1">
    <source>
        <dbReference type="ARBA" id="ARBA00004141"/>
    </source>
</evidence>
<keyword evidence="4 5" id="KW-0472">Membrane</keyword>
<evidence type="ECO:0000313" key="9">
    <source>
        <dbReference type="Proteomes" id="UP000654075"/>
    </source>
</evidence>
<evidence type="ECO:0000256" key="4">
    <source>
        <dbReference type="ARBA" id="ARBA00023136"/>
    </source>
</evidence>
<keyword evidence="2 5" id="KW-0812">Transmembrane</keyword>
<evidence type="ECO:0000256" key="2">
    <source>
        <dbReference type="ARBA" id="ARBA00022692"/>
    </source>
</evidence>
<dbReference type="InterPro" id="IPR051987">
    <property type="entry name" value="Sigma-2_receptor-like"/>
</dbReference>
<evidence type="ECO:0000259" key="7">
    <source>
        <dbReference type="PROSITE" id="PS51751"/>
    </source>
</evidence>
<dbReference type="GO" id="GO:0005783">
    <property type="term" value="C:endoplasmic reticulum"/>
    <property type="evidence" value="ECO:0007669"/>
    <property type="project" value="TreeGrafter"/>
</dbReference>
<dbReference type="GO" id="GO:0016020">
    <property type="term" value="C:membrane"/>
    <property type="evidence" value="ECO:0007669"/>
    <property type="project" value="UniProtKB-SubCell"/>
</dbReference>
<feature type="transmembrane region" description="Helical" evidence="6">
    <location>
        <begin position="20"/>
        <end position="41"/>
    </location>
</feature>